<name>A0A516SCZ7_9NEIS</name>
<evidence type="ECO:0000313" key="2">
    <source>
        <dbReference type="EMBL" id="QDQ26033.1"/>
    </source>
</evidence>
<dbReference type="RefSeq" id="WP_144277432.1">
    <property type="nucleotide sequence ID" value="NZ_CP041730.1"/>
</dbReference>
<keyword evidence="3" id="KW-1185">Reference proteome</keyword>
<feature type="region of interest" description="Disordered" evidence="1">
    <location>
        <begin position="1"/>
        <end position="31"/>
    </location>
</feature>
<accession>A0A516SCZ7</accession>
<evidence type="ECO:0000256" key="1">
    <source>
        <dbReference type="SAM" id="MobiDB-lite"/>
    </source>
</evidence>
<sequence length="255" mass="27204">MRAEPIEPTRSLAGTSPHVEAKPPSHAPPGFDSWLAHALAAEPSRPDPTLQSGPADFGLWGVTPDAHGRLDLDEVASNLRATLPAFAGNLGKVCRGGGIAVPPLLRMEAGGAAGIPALPFDTREQALQQLFEAWPGIARQFRRLMSGFGFVRCSDALRAYQRVIGRLGPSRLAHTLGQHGDAHASPRLALAFDGSVAWLEEVSTGQWRPLANLEQLSHELLDGEGLATQSTARPSVSIEQAFDPISARLRAARSR</sequence>
<gene>
    <name evidence="2" type="ORF">FNU76_06540</name>
</gene>
<dbReference type="Proteomes" id="UP000317550">
    <property type="component" value="Chromosome"/>
</dbReference>
<dbReference type="CDD" id="cd00590">
    <property type="entry name" value="RRM_SF"/>
    <property type="match status" value="1"/>
</dbReference>
<dbReference type="OrthoDB" id="5498854at2"/>
<protein>
    <submittedName>
        <fullName evidence="2">Uncharacterized protein</fullName>
    </submittedName>
</protein>
<reference evidence="3" key="1">
    <citation type="submission" date="2019-07" db="EMBL/GenBank/DDBJ databases">
        <title>Chitinimonas sp. nov., isolated from Ny-Alesund, arctica soil.</title>
        <authorList>
            <person name="Xu Q."/>
            <person name="Peng F."/>
        </authorList>
    </citation>
    <scope>NUCLEOTIDE SEQUENCE [LARGE SCALE GENOMIC DNA]</scope>
    <source>
        <strain evidence="3">R3-44</strain>
    </source>
</reference>
<evidence type="ECO:0000313" key="3">
    <source>
        <dbReference type="Proteomes" id="UP000317550"/>
    </source>
</evidence>
<proteinExistence type="predicted"/>
<dbReference type="AlphaFoldDB" id="A0A516SCZ7"/>
<dbReference type="EMBL" id="CP041730">
    <property type="protein sequence ID" value="QDQ26033.1"/>
    <property type="molecule type" value="Genomic_DNA"/>
</dbReference>
<organism evidence="2 3">
    <name type="scientific">Chitinimonas arctica</name>
    <dbReference type="NCBI Taxonomy" id="2594795"/>
    <lineage>
        <taxon>Bacteria</taxon>
        <taxon>Pseudomonadati</taxon>
        <taxon>Pseudomonadota</taxon>
        <taxon>Betaproteobacteria</taxon>
        <taxon>Neisseriales</taxon>
        <taxon>Chitinibacteraceae</taxon>
        <taxon>Chitinimonas</taxon>
    </lineage>
</organism>
<dbReference type="KEGG" id="cari:FNU76_06540"/>